<gene>
    <name evidence="7" type="ORF">GCM10009808_23310</name>
</gene>
<dbReference type="InterPro" id="IPR006311">
    <property type="entry name" value="TAT_signal"/>
</dbReference>
<dbReference type="InterPro" id="IPR036179">
    <property type="entry name" value="Ig-like_dom_sf"/>
</dbReference>
<dbReference type="Gene3D" id="2.60.40.10">
    <property type="entry name" value="Immunoglobulins"/>
    <property type="match status" value="6"/>
</dbReference>
<comment type="caution">
    <text evidence="7">The sequence shown here is derived from an EMBL/GenBank/DDBJ whole genome shotgun (WGS) entry which is preliminary data.</text>
</comment>
<feature type="domain" description="Ig-like" evidence="6">
    <location>
        <begin position="1874"/>
        <end position="1957"/>
    </location>
</feature>
<evidence type="ECO:0000256" key="1">
    <source>
        <dbReference type="ARBA" id="ARBA00022737"/>
    </source>
</evidence>
<dbReference type="InterPro" id="IPR013783">
    <property type="entry name" value="Ig-like_fold"/>
</dbReference>
<feature type="signal peptide" evidence="5">
    <location>
        <begin position="1"/>
        <end position="36"/>
    </location>
</feature>
<keyword evidence="4" id="KW-1133">Transmembrane helix</keyword>
<feature type="transmembrane region" description="Helical" evidence="4">
    <location>
        <begin position="2406"/>
        <end position="2426"/>
    </location>
</feature>
<dbReference type="InterPro" id="IPR007110">
    <property type="entry name" value="Ig-like_dom"/>
</dbReference>
<dbReference type="PROSITE" id="PS51318">
    <property type="entry name" value="TAT"/>
    <property type="match status" value="1"/>
</dbReference>
<dbReference type="PANTHER" id="PTHR44170">
    <property type="entry name" value="PROTEIN SIDEKICK"/>
    <property type="match status" value="1"/>
</dbReference>
<feature type="chain" id="PRO_5045115563" description="Ig-like domain-containing protein" evidence="5">
    <location>
        <begin position="37"/>
        <end position="2440"/>
    </location>
</feature>
<evidence type="ECO:0000313" key="8">
    <source>
        <dbReference type="Proteomes" id="UP001501690"/>
    </source>
</evidence>
<proteinExistence type="predicted"/>
<feature type="domain" description="Ig-like" evidence="6">
    <location>
        <begin position="1472"/>
        <end position="1554"/>
    </location>
</feature>
<reference evidence="7 8" key="1">
    <citation type="journal article" date="2019" name="Int. J. Syst. Evol. Microbiol.">
        <title>The Global Catalogue of Microorganisms (GCM) 10K type strain sequencing project: providing services to taxonomists for standard genome sequencing and annotation.</title>
        <authorList>
            <consortium name="The Broad Institute Genomics Platform"/>
            <consortium name="The Broad Institute Genome Sequencing Center for Infectious Disease"/>
            <person name="Wu L."/>
            <person name="Ma J."/>
        </authorList>
    </citation>
    <scope>NUCLEOTIDE SEQUENCE [LARGE SCALE GENOMIC DNA]</scope>
    <source>
        <strain evidence="7 8">JCM 15577</strain>
    </source>
</reference>
<evidence type="ECO:0000256" key="2">
    <source>
        <dbReference type="ARBA" id="ARBA00023157"/>
    </source>
</evidence>
<dbReference type="InterPro" id="IPR003599">
    <property type="entry name" value="Ig_sub"/>
</dbReference>
<evidence type="ECO:0000256" key="3">
    <source>
        <dbReference type="SAM" id="MobiDB-lite"/>
    </source>
</evidence>
<accession>A0ABN2IGJ1</accession>
<dbReference type="Pfam" id="PF07679">
    <property type="entry name" value="I-set"/>
    <property type="match status" value="1"/>
</dbReference>
<dbReference type="RefSeq" id="WP_344072790.1">
    <property type="nucleotide sequence ID" value="NZ_BAAAPL010000002.1"/>
</dbReference>
<dbReference type="Gene3D" id="2.60.40.2700">
    <property type="match status" value="3"/>
</dbReference>
<keyword evidence="4" id="KW-0472">Membrane</keyword>
<dbReference type="EMBL" id="BAAAPL010000002">
    <property type="protein sequence ID" value="GAA1704680.1"/>
    <property type="molecule type" value="Genomic_DNA"/>
</dbReference>
<keyword evidence="4" id="KW-0812">Transmembrane</keyword>
<dbReference type="InterPro" id="IPR036278">
    <property type="entry name" value="Sialidase_sf"/>
</dbReference>
<dbReference type="SMART" id="SM00409">
    <property type="entry name" value="IG"/>
    <property type="match status" value="6"/>
</dbReference>
<sequence length="2440" mass="253814">MNPDSPKRNRWRALVAAATSLALTAAGAALAPAATAATEPAVTTTAAEPTAVDGVTLDWALNAETGGGAYFGGCNFLSAGIAGDTGSSRVWAEADGFYQTHVGNTTIVKPTADGTDLAQPTWATKCQTPSGTAVTTSAGSTSETRVQIANGAGSVDVAAGTAQIEWEGAFTVAFYGGMTYWSASNPVLTVNSDGSGTLTATASGYGADMNDTSKWLTLEPRTITLATLSGVEIDEDGFTISPDYVGVSIETTAGAQVTTGDNWGSFPQSFVDFQVLTGQSSYWYSSGGAADAKKVAAPLTVDWVVPVVEEPTEIEVEGAQLEWAYSGYAQTGVFGPWRMWTEGTGVTIADFGLDHVTGNEADATTMVTGARFDGGVGTLDAETGAGTITWPDTGAWVINAYPDGFGAPDETLSAPILTINEDGSGTLSFVAFIPEHLDYMHGDEPMPDVGPDRVVVATFSSVSFVDGVLHVTPDFAGREYDAPDNLGAWQTCDGAGGSWPASWINFVTDSVKAHYYTTSCLGLNMTKPPYAFTVSTVASDVTITQQPTGLALDAGAAGTVQVAFDGNPSPAIAWQKQDGEQWTTIEGLTASTWDIAAATIDDIGTYRVVLTGGSTSVISETFTIEVDAEAPTVTTPTVSSVEYAPGETVDLRTTPTGKPTPALQWQRSDDNGETWIDVPDATEWRFTFAAALADNGAIFRVVADNGVGDPVVTESSAALVVAENNVVITEQPTSFVAPSDKVSGSDSVRFQVEAGLEREVEGVTPTFTYQWQRFNASTSEWDDISGSAGRRYYYSLDTDEPENNGARLRVTVSRGESSVTSNEVTLTIIEGLAPRLNGTTYPTLEAGVEATLETTLLNSPTPEPSYQWFRSDDDGETWTEVVGETGTALTFTPTLDDDGVRFEVRADNGVPASEIVDDGEPYSTARTFVFVVTVAEVGVPTITTQPDDTRMTVFADELRQFAYATLAAKGLPAVSYQWQVSTDGGGNWTDVEGQVFTTLTVTNPTAEQNGSLYRAKVYNDEGEVFSDVVELTTVVADGIAAMVFPDPITTDAERLYITGANFPMVDDAWLSLDFAVFEADDVTAGVRPDPALAVSTVSGTSATIVRIGEGSFSGSFVTPLSAFDPEKAYVLAIYADDESVRDLDLIVPLMIEGQSLPAIDEQPTSTGVYSGASAELSVVASGTPAVSYRWQVLDGEEWTDVADATSSTLTLSEASASATYRVVVANGLGEVVSDEATVAVVEPQQVTGAQLEWAYSQYAQSGVFGAWWQEVSGANVALAAIDAAQATGDPTLAGTVYTGVRFDGGVGEINPVTGAGTITWSTGTWTLNAYKPAYDFAPDEVISNPVLTIAEDGTGTLTVDAYLGEHIDFMSGTYDIIPETAPERVVIATFSNVSVVDGVITIAPDFTGREPVIPEGLSPWNSCDGVGGSWPQEWLDFVPGTVMAHYYTTSCSGLNLRKPPLQVVVTTVATAPAIVSNPSSTNAVPGTEVTFEAAVAGNPNPAVQWQRSVDDGLTWTDIEGATGTEYTTVVDEASYSTLVRITAGDVVSDAATVGRDARPVIRTQPVNTQAVPGDDATLFVEAFSGLEVTYVWQEYDASARTWNDVADSDSPSLTLTDVVLDDNNRRFRVVVSNTAGSITSTSRYVYVQEAVAPTITENPTDQVAVEGGPVTFTTYASGYPAPVYQLERLGAGGEWTAVGEPVSSNPGLSSVSVDDDGATFRVLAIGHSSTEPAVTGTVTLSVATLDGLTLTAVTDPASLTASSAYLQFAVGGYQGLSTLRAIAFMVLPLDVWQARDGLIGQDYRALGEYNVLGPVDLTAAGGYGKAAINLNEDDIDTDTVYVLASMYIDANGLISANLDADNAIILDVAGQSAPAFTTQPASVGVIEGTDVALAAEVTGYPVPTLQWQQSSDGVSWSDIDGETGASLEISDVSATLSYRLVATSALGTAESEVATVTSLPQPQVTVSKTQNLDADGEIVTVTGTGFLANPSATTATRPPLAGSFGGVYVVFGTFAENWQPSTGGSGRTVLASKWVVDAADVDTIGGAAAGAVAINPDGSFEVQIEVASGAVDKDGSYGIYTYAAGGAVYAPFETATPVTIVESAPSVSTQPSDVVAPVSPATGDAVAQFSIAATGEPMPSVQWQRLVDGEWTDITDETANTLAVSYSAADDGAQFRAVASNGLGSATSDAAVLTVGERPQVTVTAPSSIVQGKALTIDADVSGTATVLQWQVRAPGETQWQDIVGADATTLEVAAADVRNGQAYRLVVSGPIPQIPSGAVEDVVSATVLVALAAPSGEPTDVPDSELGEPGGVSGTETAEGTYKIQVGEQYAGQYVGVWVHSTPQNLGWFLVDASGAISVTIPADLEVGDHRIVVVDSSGALIGTLAITVEADGTVSVLSSTGGTAPIGGLIVAALMVVLGAALIIRRRQPEYVEGSATR</sequence>
<protein>
    <recommendedName>
        <fullName evidence="6">Ig-like domain-containing protein</fullName>
    </recommendedName>
</protein>
<keyword evidence="5" id="KW-0732">Signal</keyword>
<name>A0ABN2IGJ1_9MICO</name>
<evidence type="ECO:0000259" key="6">
    <source>
        <dbReference type="PROSITE" id="PS50835"/>
    </source>
</evidence>
<organism evidence="7 8">
    <name type="scientific">Microbacterium sediminicola</name>
    <dbReference type="NCBI Taxonomy" id="415210"/>
    <lineage>
        <taxon>Bacteria</taxon>
        <taxon>Bacillati</taxon>
        <taxon>Actinomycetota</taxon>
        <taxon>Actinomycetes</taxon>
        <taxon>Micrococcales</taxon>
        <taxon>Microbacteriaceae</taxon>
        <taxon>Microbacterium</taxon>
    </lineage>
</organism>
<feature type="domain" description="Ig-like" evidence="6">
    <location>
        <begin position="2105"/>
        <end position="2194"/>
    </location>
</feature>
<dbReference type="PANTHER" id="PTHR44170:SF6">
    <property type="entry name" value="CONTACTIN"/>
    <property type="match status" value="1"/>
</dbReference>
<dbReference type="InterPro" id="IPR013098">
    <property type="entry name" value="Ig_I-set"/>
</dbReference>
<keyword evidence="2" id="KW-1015">Disulfide bond</keyword>
<feature type="domain" description="Ig-like" evidence="6">
    <location>
        <begin position="1157"/>
        <end position="1239"/>
    </location>
</feature>
<feature type="region of interest" description="Disordered" evidence="3">
    <location>
        <begin position="2297"/>
        <end position="2317"/>
    </location>
</feature>
<dbReference type="Proteomes" id="UP001501690">
    <property type="component" value="Unassembled WGS sequence"/>
</dbReference>
<keyword evidence="8" id="KW-1185">Reference proteome</keyword>
<evidence type="ECO:0000256" key="5">
    <source>
        <dbReference type="SAM" id="SignalP"/>
    </source>
</evidence>
<dbReference type="PROSITE" id="PS50835">
    <property type="entry name" value="IG_LIKE"/>
    <property type="match status" value="4"/>
</dbReference>
<evidence type="ECO:0000313" key="7">
    <source>
        <dbReference type="EMBL" id="GAA1704680.1"/>
    </source>
</evidence>
<dbReference type="SUPFAM" id="SSF48726">
    <property type="entry name" value="Immunoglobulin"/>
    <property type="match status" value="5"/>
</dbReference>
<keyword evidence="1" id="KW-0677">Repeat</keyword>
<evidence type="ECO:0000256" key="4">
    <source>
        <dbReference type="SAM" id="Phobius"/>
    </source>
</evidence>
<dbReference type="SUPFAM" id="SSF50939">
    <property type="entry name" value="Sialidases"/>
    <property type="match status" value="1"/>
</dbReference>